<dbReference type="InterPro" id="IPR050535">
    <property type="entry name" value="DNA_Repair-Maintenance_Comp"/>
</dbReference>
<dbReference type="PANTHER" id="PTHR30337:SF7">
    <property type="entry name" value="PHOSPHOESTERASE"/>
    <property type="match status" value="1"/>
</dbReference>
<dbReference type="GO" id="GO:0016787">
    <property type="term" value="F:hydrolase activity"/>
    <property type="evidence" value="ECO:0007669"/>
    <property type="project" value="InterPro"/>
</dbReference>
<comment type="caution">
    <text evidence="2">The sequence shown here is derived from an EMBL/GenBank/DDBJ whole genome shotgun (WGS) entry which is preliminary data.</text>
</comment>
<gene>
    <name evidence="2" type="ORF">D7Z54_30935</name>
</gene>
<evidence type="ECO:0000313" key="2">
    <source>
        <dbReference type="EMBL" id="RSL29490.1"/>
    </source>
</evidence>
<dbReference type="PANTHER" id="PTHR30337">
    <property type="entry name" value="COMPONENT OF ATP-DEPENDENT DSDNA EXONUCLEASE"/>
    <property type="match status" value="1"/>
</dbReference>
<sequence>METLRFIHAADLHLGSTIPAAQGASPLLKQQVENSIYTAVDHLVKDAIHLQVDFVILAGDLFDQDNRSIKNQFYLKKQCMTLQSYDIPVYIIFGNHDPVNRKYAPTGWPRNVHIFDTTPEVKVFIKRRRSGISLWLQL</sequence>
<reference evidence="2 3" key="1">
    <citation type="submission" date="2018-10" db="EMBL/GenBank/DDBJ databases">
        <title>Draft genome sequence of Bacillus salarius IM0101, isolated from a hypersaline soil in Inner Mongolia, China.</title>
        <authorList>
            <person name="Yamprayoonswat W."/>
            <person name="Boonvisut S."/>
            <person name="Jumpathong W."/>
            <person name="Sittihan S."/>
            <person name="Ruangsuj P."/>
            <person name="Wanthongcharoen S."/>
            <person name="Thongpramul N."/>
            <person name="Pimmason S."/>
            <person name="Yu B."/>
            <person name="Yasawong M."/>
        </authorList>
    </citation>
    <scope>NUCLEOTIDE SEQUENCE [LARGE SCALE GENOMIC DNA]</scope>
    <source>
        <strain evidence="2 3">IM0101</strain>
    </source>
</reference>
<evidence type="ECO:0000313" key="3">
    <source>
        <dbReference type="Proteomes" id="UP000275076"/>
    </source>
</evidence>
<accession>A0A428MTP5</accession>
<dbReference type="InterPro" id="IPR004843">
    <property type="entry name" value="Calcineurin-like_PHP"/>
</dbReference>
<dbReference type="EMBL" id="RBVX01000064">
    <property type="protein sequence ID" value="RSL29490.1"/>
    <property type="molecule type" value="Genomic_DNA"/>
</dbReference>
<dbReference type="InterPro" id="IPR029052">
    <property type="entry name" value="Metallo-depent_PP-like"/>
</dbReference>
<dbReference type="Gene3D" id="3.60.21.10">
    <property type="match status" value="1"/>
</dbReference>
<proteinExistence type="predicted"/>
<dbReference type="RefSeq" id="WP_125562428.1">
    <property type="nucleotide sequence ID" value="NZ_RBVX01000064.1"/>
</dbReference>
<name>A0A428MTP5_9BACI</name>
<feature type="domain" description="Calcineurin-like phosphoesterase" evidence="1">
    <location>
        <begin position="4"/>
        <end position="122"/>
    </location>
</feature>
<dbReference type="SUPFAM" id="SSF56300">
    <property type="entry name" value="Metallo-dependent phosphatases"/>
    <property type="match status" value="1"/>
</dbReference>
<dbReference type="OrthoDB" id="9773856at2"/>
<evidence type="ECO:0000259" key="1">
    <source>
        <dbReference type="Pfam" id="PF00149"/>
    </source>
</evidence>
<dbReference type="Pfam" id="PF00149">
    <property type="entry name" value="Metallophos"/>
    <property type="match status" value="1"/>
</dbReference>
<protein>
    <recommendedName>
        <fullName evidence="1">Calcineurin-like phosphoesterase domain-containing protein</fullName>
    </recommendedName>
</protein>
<dbReference type="Proteomes" id="UP000275076">
    <property type="component" value="Unassembled WGS sequence"/>
</dbReference>
<organism evidence="2 3">
    <name type="scientific">Salibacterium salarium</name>
    <dbReference type="NCBI Taxonomy" id="284579"/>
    <lineage>
        <taxon>Bacteria</taxon>
        <taxon>Bacillati</taxon>
        <taxon>Bacillota</taxon>
        <taxon>Bacilli</taxon>
        <taxon>Bacillales</taxon>
        <taxon>Bacillaceae</taxon>
    </lineage>
</organism>
<keyword evidence="3" id="KW-1185">Reference proteome</keyword>
<dbReference type="AlphaFoldDB" id="A0A428MTP5"/>